<dbReference type="Proteomes" id="UP000018144">
    <property type="component" value="Unassembled WGS sequence"/>
</dbReference>
<name>U4L9Y0_PYROM</name>
<evidence type="ECO:0000313" key="1">
    <source>
        <dbReference type="EMBL" id="CCX16177.1"/>
    </source>
</evidence>
<sequence length="78" mass="8671">MDSVKTSMSITIPVIVYPHFFVNTINSYPPRYPRTSKPILHDELLANNSCIAATFLSAPDGSMRHQALLLLLLQSSLL</sequence>
<organism evidence="1 2">
    <name type="scientific">Pyronema omphalodes (strain CBS 100304)</name>
    <name type="common">Pyronema confluens</name>
    <dbReference type="NCBI Taxonomy" id="1076935"/>
    <lineage>
        <taxon>Eukaryota</taxon>
        <taxon>Fungi</taxon>
        <taxon>Dikarya</taxon>
        <taxon>Ascomycota</taxon>
        <taxon>Pezizomycotina</taxon>
        <taxon>Pezizomycetes</taxon>
        <taxon>Pezizales</taxon>
        <taxon>Pyronemataceae</taxon>
        <taxon>Pyronema</taxon>
    </lineage>
</organism>
<dbReference type="EMBL" id="HF936318">
    <property type="protein sequence ID" value="CCX16177.1"/>
    <property type="molecule type" value="Genomic_DNA"/>
</dbReference>
<keyword evidence="2" id="KW-1185">Reference proteome</keyword>
<protein>
    <submittedName>
        <fullName evidence="1">Uncharacterized protein</fullName>
    </submittedName>
</protein>
<dbReference type="AlphaFoldDB" id="U4L9Y0"/>
<evidence type="ECO:0000313" key="2">
    <source>
        <dbReference type="Proteomes" id="UP000018144"/>
    </source>
</evidence>
<reference evidence="1 2" key="1">
    <citation type="journal article" date="2013" name="PLoS Genet.">
        <title>The genome and development-dependent transcriptomes of Pyronema confluens: a window into fungal evolution.</title>
        <authorList>
            <person name="Traeger S."/>
            <person name="Altegoer F."/>
            <person name="Freitag M."/>
            <person name="Gabaldon T."/>
            <person name="Kempken F."/>
            <person name="Kumar A."/>
            <person name="Marcet-Houben M."/>
            <person name="Poggeler S."/>
            <person name="Stajich J.E."/>
            <person name="Nowrousian M."/>
        </authorList>
    </citation>
    <scope>NUCLEOTIDE SEQUENCE [LARGE SCALE GENOMIC DNA]</scope>
    <source>
        <strain evidence="2">CBS 100304</strain>
        <tissue evidence="1">Vegetative mycelium</tissue>
    </source>
</reference>
<accession>U4L9Y0</accession>
<gene>
    <name evidence="1" type="ORF">PCON_02708</name>
</gene>
<proteinExistence type="predicted"/>